<dbReference type="EMBL" id="ML210212">
    <property type="protein sequence ID" value="TFK23772.1"/>
    <property type="molecule type" value="Genomic_DNA"/>
</dbReference>
<feature type="domain" description="DUF6699" evidence="1">
    <location>
        <begin position="66"/>
        <end position="204"/>
    </location>
</feature>
<reference evidence="2 3" key="1">
    <citation type="journal article" date="2019" name="Nat. Ecol. Evol.">
        <title>Megaphylogeny resolves global patterns of mushroom evolution.</title>
        <authorList>
            <person name="Varga T."/>
            <person name="Krizsan K."/>
            <person name="Foldi C."/>
            <person name="Dima B."/>
            <person name="Sanchez-Garcia M."/>
            <person name="Sanchez-Ramirez S."/>
            <person name="Szollosi G.J."/>
            <person name="Szarkandi J.G."/>
            <person name="Papp V."/>
            <person name="Albert L."/>
            <person name="Andreopoulos W."/>
            <person name="Angelini C."/>
            <person name="Antonin V."/>
            <person name="Barry K.W."/>
            <person name="Bougher N.L."/>
            <person name="Buchanan P."/>
            <person name="Buyck B."/>
            <person name="Bense V."/>
            <person name="Catcheside P."/>
            <person name="Chovatia M."/>
            <person name="Cooper J."/>
            <person name="Damon W."/>
            <person name="Desjardin D."/>
            <person name="Finy P."/>
            <person name="Geml J."/>
            <person name="Haridas S."/>
            <person name="Hughes K."/>
            <person name="Justo A."/>
            <person name="Karasinski D."/>
            <person name="Kautmanova I."/>
            <person name="Kiss B."/>
            <person name="Kocsube S."/>
            <person name="Kotiranta H."/>
            <person name="LaButti K.M."/>
            <person name="Lechner B.E."/>
            <person name="Liimatainen K."/>
            <person name="Lipzen A."/>
            <person name="Lukacs Z."/>
            <person name="Mihaltcheva S."/>
            <person name="Morgado L.N."/>
            <person name="Niskanen T."/>
            <person name="Noordeloos M.E."/>
            <person name="Ohm R.A."/>
            <person name="Ortiz-Santana B."/>
            <person name="Ovrebo C."/>
            <person name="Racz N."/>
            <person name="Riley R."/>
            <person name="Savchenko A."/>
            <person name="Shiryaev A."/>
            <person name="Soop K."/>
            <person name="Spirin V."/>
            <person name="Szebenyi C."/>
            <person name="Tomsovsky M."/>
            <person name="Tulloss R.E."/>
            <person name="Uehling J."/>
            <person name="Grigoriev I.V."/>
            <person name="Vagvolgyi C."/>
            <person name="Papp T."/>
            <person name="Martin F.M."/>
            <person name="Miettinen O."/>
            <person name="Hibbett D.S."/>
            <person name="Nagy L.G."/>
        </authorList>
    </citation>
    <scope>NUCLEOTIDE SEQUENCE [LARGE SCALE GENOMIC DNA]</scope>
    <source>
        <strain evidence="2 3">CBS 121175</strain>
    </source>
</reference>
<sequence length="215" mass="23629">MSGKHVHFAPDAYPGTPSPSFSVSSLPSSTGPFTPPTHYQSLVPTLPAGSIQVHPFLRLSPVPMVDYDISLRAETARPRDHRISAAQWQHILTQPATEPALPYMEIRSPSLPWCIAIYPSSKGSLVVTVADVLYGIYASLRTGVTRDEYALNPQLQPYVDAAYRHRCKNLADPVAIDTESKKGVKRIDFCLENNSFVGLSSTKQGGHVWQMALSR</sequence>
<accession>A0A5C3KTD5</accession>
<evidence type="ECO:0000313" key="2">
    <source>
        <dbReference type="EMBL" id="TFK23772.1"/>
    </source>
</evidence>
<dbReference type="Pfam" id="PF20415">
    <property type="entry name" value="DUF6699"/>
    <property type="match status" value="1"/>
</dbReference>
<dbReference type="OrthoDB" id="3172906at2759"/>
<gene>
    <name evidence="2" type="ORF">FA15DRAFT_670155</name>
</gene>
<dbReference type="InterPro" id="IPR046522">
    <property type="entry name" value="DUF6699"/>
</dbReference>
<keyword evidence="3" id="KW-1185">Reference proteome</keyword>
<evidence type="ECO:0000313" key="3">
    <source>
        <dbReference type="Proteomes" id="UP000307440"/>
    </source>
</evidence>
<name>A0A5C3KTD5_COPMA</name>
<dbReference type="Proteomes" id="UP000307440">
    <property type="component" value="Unassembled WGS sequence"/>
</dbReference>
<dbReference type="AlphaFoldDB" id="A0A5C3KTD5"/>
<organism evidence="2 3">
    <name type="scientific">Coprinopsis marcescibilis</name>
    <name type="common">Agaric fungus</name>
    <name type="synonym">Psathyrella marcescibilis</name>
    <dbReference type="NCBI Taxonomy" id="230819"/>
    <lineage>
        <taxon>Eukaryota</taxon>
        <taxon>Fungi</taxon>
        <taxon>Dikarya</taxon>
        <taxon>Basidiomycota</taxon>
        <taxon>Agaricomycotina</taxon>
        <taxon>Agaricomycetes</taxon>
        <taxon>Agaricomycetidae</taxon>
        <taxon>Agaricales</taxon>
        <taxon>Agaricineae</taxon>
        <taxon>Psathyrellaceae</taxon>
        <taxon>Coprinopsis</taxon>
    </lineage>
</organism>
<proteinExistence type="predicted"/>
<protein>
    <recommendedName>
        <fullName evidence="1">DUF6699 domain-containing protein</fullName>
    </recommendedName>
</protein>
<evidence type="ECO:0000259" key="1">
    <source>
        <dbReference type="Pfam" id="PF20415"/>
    </source>
</evidence>